<evidence type="ECO:0000256" key="10">
    <source>
        <dbReference type="ARBA" id="ARBA00022536"/>
    </source>
</evidence>
<dbReference type="PROSITE" id="PS50853">
    <property type="entry name" value="FN3"/>
    <property type="match status" value="3"/>
</dbReference>
<dbReference type="Pfam" id="PF00057">
    <property type="entry name" value="Ldl_recept_a"/>
    <property type="match status" value="9"/>
</dbReference>
<dbReference type="Gene3D" id="2.120.10.30">
    <property type="entry name" value="TolB, C-terminal domain"/>
    <property type="match status" value="1"/>
</dbReference>
<feature type="disulfide bond" evidence="24">
    <location>
        <begin position="602"/>
        <end position="614"/>
    </location>
</feature>
<evidence type="ECO:0000256" key="15">
    <source>
        <dbReference type="ARBA" id="ARBA00022989"/>
    </source>
</evidence>
<dbReference type="InterPro" id="IPR031777">
    <property type="entry name" value="Sortilin_C"/>
</dbReference>
<feature type="disulfide bond" evidence="24">
    <location>
        <begin position="755"/>
        <end position="770"/>
    </location>
</feature>
<dbReference type="InterPro" id="IPR036116">
    <property type="entry name" value="FN3_sf"/>
</dbReference>
<evidence type="ECO:0000256" key="24">
    <source>
        <dbReference type="PROSITE-ProRule" id="PRU00124"/>
    </source>
</evidence>
<feature type="disulfide bond" evidence="24">
    <location>
        <begin position="682"/>
        <end position="694"/>
    </location>
</feature>
<organism evidence="29 30">
    <name type="scientific">Polyplax serrata</name>
    <name type="common">Common mouse louse</name>
    <dbReference type="NCBI Taxonomy" id="468196"/>
    <lineage>
        <taxon>Eukaryota</taxon>
        <taxon>Metazoa</taxon>
        <taxon>Ecdysozoa</taxon>
        <taxon>Arthropoda</taxon>
        <taxon>Hexapoda</taxon>
        <taxon>Insecta</taxon>
        <taxon>Pterygota</taxon>
        <taxon>Neoptera</taxon>
        <taxon>Paraneoptera</taxon>
        <taxon>Psocodea</taxon>
        <taxon>Troctomorpha</taxon>
        <taxon>Phthiraptera</taxon>
        <taxon>Anoplura</taxon>
        <taxon>Polyplacidae</taxon>
        <taxon>Polyplax</taxon>
    </lineage>
</organism>
<feature type="domain" description="Fibronectin type-III" evidence="28">
    <location>
        <begin position="1430"/>
        <end position="1527"/>
    </location>
</feature>
<evidence type="ECO:0000313" key="30">
    <source>
        <dbReference type="Proteomes" id="UP001372834"/>
    </source>
</evidence>
<dbReference type="SMART" id="SM00181">
    <property type="entry name" value="EGF"/>
    <property type="match status" value="3"/>
</dbReference>
<evidence type="ECO:0000256" key="20">
    <source>
        <dbReference type="ARBA" id="ARBA00023180"/>
    </source>
</evidence>
<dbReference type="Pfam" id="PF00041">
    <property type="entry name" value="fn3"/>
    <property type="match status" value="2"/>
</dbReference>
<feature type="region of interest" description="Disordered" evidence="26">
    <location>
        <begin position="1"/>
        <end position="32"/>
    </location>
</feature>
<evidence type="ECO:0000256" key="9">
    <source>
        <dbReference type="ARBA" id="ARBA00022448"/>
    </source>
</evidence>
<proteinExistence type="inferred from homology"/>
<name>A0AAN8PFI1_POLSC</name>
<evidence type="ECO:0000256" key="8">
    <source>
        <dbReference type="ARBA" id="ARBA00013467"/>
    </source>
</evidence>
<protein>
    <recommendedName>
        <fullName evidence="8">Sortilin-related receptor</fullName>
    </recommendedName>
    <alternativeName>
        <fullName evidence="22">Low-density lipoprotein receptor relative with 11 ligand-binding repeats</fullName>
    </alternativeName>
    <alternativeName>
        <fullName evidence="23">Sorting protein-related receptor containing LDLR class A repeats</fullName>
    </alternativeName>
</protein>
<feature type="disulfide bond" evidence="24">
    <location>
        <begin position="834"/>
        <end position="849"/>
    </location>
</feature>
<dbReference type="SMART" id="SM00192">
    <property type="entry name" value="LDLa"/>
    <property type="match status" value="9"/>
</dbReference>
<dbReference type="FunFam" id="4.10.400.10:FF:000002">
    <property type="entry name" value="Low-density lipoprotein receptor-related protein 1"/>
    <property type="match status" value="1"/>
</dbReference>
<feature type="disulfide bond" evidence="24">
    <location>
        <begin position="743"/>
        <end position="761"/>
    </location>
</feature>
<evidence type="ECO:0000256" key="7">
    <source>
        <dbReference type="ARBA" id="ARBA00007041"/>
    </source>
</evidence>
<evidence type="ECO:0000256" key="16">
    <source>
        <dbReference type="ARBA" id="ARBA00023034"/>
    </source>
</evidence>
<dbReference type="InterPro" id="IPR036055">
    <property type="entry name" value="LDL_receptor-like_sf"/>
</dbReference>
<feature type="repeat" description="LDL-receptor class B" evidence="25">
    <location>
        <begin position="328"/>
        <end position="373"/>
    </location>
</feature>
<comment type="subcellular location">
    <subcellularLocation>
        <location evidence="3">Cytoplasmic vesicle</location>
        <location evidence="3">Secretory vesicle membrane</location>
        <topology evidence="3">Single-pass type I membrane protein</topology>
    </subcellularLocation>
    <subcellularLocation>
        <location evidence="2">Early endosome membrane</location>
        <topology evidence="2">Single-pass type I membrane protein</topology>
    </subcellularLocation>
    <subcellularLocation>
        <location evidence="1">Endoplasmic reticulum membrane</location>
        <topology evidence="1">Single-pass type I membrane protein</topology>
    </subcellularLocation>
    <subcellularLocation>
        <location evidence="6">Endosome</location>
        <location evidence="6">Multivesicular body membrane</location>
        <topology evidence="6">Single-pass type I membrane protein</topology>
    </subcellularLocation>
    <subcellularLocation>
        <location evidence="4">Golgi apparatus</location>
        <location evidence="4">trans-Golgi network membrane</location>
        <topology evidence="4">Single-pass type I membrane protein</topology>
    </subcellularLocation>
    <subcellularLocation>
        <location evidence="5">Recycling endosome membrane</location>
        <topology evidence="5">Single-pass type I membrane protein</topology>
    </subcellularLocation>
</comment>
<feature type="transmembrane region" description="Helical" evidence="27">
    <location>
        <begin position="1539"/>
        <end position="1562"/>
    </location>
</feature>
<evidence type="ECO:0000313" key="29">
    <source>
        <dbReference type="EMBL" id="KAK6621397.1"/>
    </source>
</evidence>
<feature type="domain" description="Fibronectin type-III" evidence="28">
    <location>
        <begin position="1046"/>
        <end position="1137"/>
    </location>
</feature>
<feature type="disulfide bond" evidence="24">
    <location>
        <begin position="923"/>
        <end position="938"/>
    </location>
</feature>
<evidence type="ECO:0000256" key="14">
    <source>
        <dbReference type="ARBA" id="ARBA00022737"/>
    </source>
</evidence>
<feature type="repeat" description="LDL-receptor class B" evidence="25">
    <location>
        <begin position="374"/>
        <end position="418"/>
    </location>
</feature>
<dbReference type="Gene3D" id="2.10.70.80">
    <property type="match status" value="1"/>
</dbReference>
<keyword evidence="18 24" id="KW-1015">Disulfide bond</keyword>
<evidence type="ECO:0000256" key="26">
    <source>
        <dbReference type="SAM" id="MobiDB-lite"/>
    </source>
</evidence>
<dbReference type="GO" id="GO:0005041">
    <property type="term" value="F:low-density lipoprotein particle receptor activity"/>
    <property type="evidence" value="ECO:0007669"/>
    <property type="project" value="TreeGrafter"/>
</dbReference>
<dbReference type="PROSITE" id="PS51120">
    <property type="entry name" value="LDLRB"/>
    <property type="match status" value="2"/>
</dbReference>
<accession>A0AAN8PFI1</accession>
<feature type="disulfide bond" evidence="24">
    <location>
        <begin position="875"/>
        <end position="890"/>
    </location>
</feature>
<evidence type="ECO:0000256" key="3">
    <source>
        <dbReference type="ARBA" id="ARBA00004212"/>
    </source>
</evidence>
<dbReference type="InterPro" id="IPR013783">
    <property type="entry name" value="Ig-like_fold"/>
</dbReference>
<keyword evidence="11" id="KW-0254">Endocytosis</keyword>
<dbReference type="PROSITE" id="PS01209">
    <property type="entry name" value="LDLRA_1"/>
    <property type="match status" value="4"/>
</dbReference>
<dbReference type="PANTHER" id="PTHR22722">
    <property type="entry name" value="LOW-DENSITY LIPOPROTEIN RECEPTOR-RELATED PROTEIN 2-RELATED"/>
    <property type="match status" value="1"/>
</dbReference>
<evidence type="ECO:0000256" key="6">
    <source>
        <dbReference type="ARBA" id="ARBA00004545"/>
    </source>
</evidence>
<dbReference type="CDD" id="cd00063">
    <property type="entry name" value="FN3"/>
    <property type="match status" value="3"/>
</dbReference>
<dbReference type="GO" id="GO:0030658">
    <property type="term" value="C:transport vesicle membrane"/>
    <property type="evidence" value="ECO:0007669"/>
    <property type="project" value="UniProtKB-SubCell"/>
</dbReference>
<dbReference type="GO" id="GO:0005789">
    <property type="term" value="C:endoplasmic reticulum membrane"/>
    <property type="evidence" value="ECO:0007669"/>
    <property type="project" value="UniProtKB-SubCell"/>
</dbReference>
<dbReference type="Gene3D" id="2.60.40.10">
    <property type="entry name" value="Immunoglobulins"/>
    <property type="match status" value="3"/>
</dbReference>
<gene>
    <name evidence="29" type="ORF">RUM43_011703</name>
</gene>
<comment type="caution">
    <text evidence="29">The sequence shown here is derived from an EMBL/GenBank/DDBJ whole genome shotgun (WGS) entry which is preliminary data.</text>
</comment>
<reference evidence="29 30" key="1">
    <citation type="submission" date="2023-10" db="EMBL/GenBank/DDBJ databases">
        <title>Genomes of two closely related lineages of the louse Polyplax serrata with different host specificities.</title>
        <authorList>
            <person name="Martinu J."/>
            <person name="Tarabai H."/>
            <person name="Stefka J."/>
            <person name="Hypsa V."/>
        </authorList>
    </citation>
    <scope>NUCLEOTIDE SEQUENCE [LARGE SCALE GENOMIC DNA]</scope>
    <source>
        <strain evidence="29">HR10_N</strain>
    </source>
</reference>
<feature type="disulfide bond" evidence="24">
    <location>
        <begin position="701"/>
        <end position="716"/>
    </location>
</feature>
<dbReference type="InterPro" id="IPR002172">
    <property type="entry name" value="LDrepeatLR_classA_rpt"/>
</dbReference>
<keyword evidence="12 27" id="KW-0812">Transmembrane</keyword>
<feature type="disulfide bond" evidence="24">
    <location>
        <begin position="523"/>
        <end position="535"/>
    </location>
</feature>
<feature type="disulfide bond" evidence="24">
    <location>
        <begin position="911"/>
        <end position="929"/>
    </location>
</feature>
<keyword evidence="15 27" id="KW-1133">Transmembrane helix</keyword>
<feature type="domain" description="Fibronectin type-III" evidence="28">
    <location>
        <begin position="1142"/>
        <end position="1236"/>
    </location>
</feature>
<keyword evidence="20" id="KW-0325">Glycoprotein</keyword>
<feature type="compositionally biased region" description="Basic and acidic residues" evidence="26">
    <location>
        <begin position="10"/>
        <end position="20"/>
    </location>
</feature>
<feature type="disulfide bond" evidence="24">
    <location>
        <begin position="530"/>
        <end position="548"/>
    </location>
</feature>
<dbReference type="PRINTS" id="PR00261">
    <property type="entry name" value="LDLRECEPTOR"/>
</dbReference>
<keyword evidence="17 27" id="KW-0472">Membrane</keyword>
<feature type="disulfide bond" evidence="24">
    <location>
        <begin position="736"/>
        <end position="748"/>
    </location>
</feature>
<dbReference type="InterPro" id="IPR003961">
    <property type="entry name" value="FN3_dom"/>
</dbReference>
<dbReference type="Gene3D" id="3.30.60.270">
    <property type="match status" value="1"/>
</dbReference>
<sequence>MGDACLEKPPQPKEQKRAHPGEALPPRPDEHPHQGVRTWCTWRDNCHLSRSISYPSAGYNCTTDDYKFWSPSSKSGPKMPCILGKKETYERRIAHSNCYNGRDYVRPIKMEICECDIEDFECDFGFERSITLQHCIRNKTLNYNPYEVPLTCRPGAFYNRTKGYRKIPGDACVDGNSRKYLPDMLPCPMKEKKEFLLVAQRDKISRIDLKDNSLEVLPVLNLKNVITIEFDMKNNCVYWADITLDIIGRQCFNNGSSTPEILVKSNSSSIEGMALDWVSNNLYFVDGMKPEIEVIRTDINNQGRMRRTILGKKDVKKPRGVAVHPTAGYLFWTDWAVEEPSVSRANLDGSNIRRLFTKPVVVWPNGITIDHIAERIYWVDAQQDYIASSDLDGKRLKKVIIGDERVSHPFGVAVFKDYVYWDDWKQSNIFYADKDHGISVHPVLEKIFGPMDLKVFAHSFQEGTNRCGNATTNNCTHLCFGAPGNSYTCLCPQDMMLIDGNCYCPGKRAPDKNGACPSIGHTCAPNFFMCADKHCIPSNWRCDRDNDCSDGSDEVVNCTDMFCKENMFQCPNGQCIPNAWKCDLEADCKDGADEMNCTHPPCKSDEFQCKNGRCLVMRYRCDFEDDCKDNSDEENCPLPANVTCKPQEFKCGSSCIPASWRCDGDKDCNNNEDEDGCTRGNCEYWQFKCANSKCIFDTWVCDGEDDCGDKSDEENCKSDSRNNTTTVRPVLPQEACNEWAFNCTNGFCIPYWWKCDQVNDCKDMSDEIGCDEEEPVPKPTYPVKPQHNTTCKAQQFRCYSGKFPSVSCADALGVNALTVLLSRLGECIQDSWVCDGMNDCDFGEDELNCQGEGKCAVHQFQCRTDGACILLRQVCNGKVDCPDGSDEEDCRTDKHPPTPATPSCEPGLFPCDGSRCVPLALVCDGHKTCYDGTDEVNCDKVKRVYQILEIGIDQKSIESTSFLLFWWIPLPQNIRFQFLPTISEGEDVIKEWKNMTWIEGSEYRFTNLKPYTSYTMAVYVRLMNTTEAFPPATTVTGTTLAGVPSAPMNVNVVQKSFMSAEVSWFPPTRPNGPITSYIVRMTPPVPAILKSVPGFITRLTMKYEFEQNKEYSFWVTAKNDDLESESSNYTTLKFDSLAFMEPVEGLSVISRSQNSVSLSWKALSNVEGYQIQPIMPFNLSYPKLPSIRVSNGTTTANVKNLAPNVTYILEVSPFRKYFVGPATSVRAQTVGISLPSIPGLRGQIVEGDGTAVRLQWNAPDYPSKVKWSYGVYHAVRMYDIFEGAPITVSNLSAVVPNLAACESFLFSVGLVGPLGIGPLAPPVAITTSFNKNAPPKKLMVRPHPKDENSMVVEWESSCKTMAEPIGYEVVVSEINLNRTSSLTLLPTRNSKLEHTFKTHYGGRYGVTVSTTSPGAISSFPVYYDAPEILPPHQVQVFLQSNGSITVFWRENELPEIVQNSQYTYRVYVSEGNTLNMSSARYFETDASQFIFSEAKEDVMYSFAVQLVTEDGYSSRLSEIGTITMPLGSSGSQSFFSSSLISTTVTIVLPLVTLGAVLTFLLYRHRRLKRNFGNYANSHYDTRSGSATFGGTNGLDDDDSPNIRGFSDDEPLVVA</sequence>
<evidence type="ECO:0000256" key="13">
    <source>
        <dbReference type="ARBA" id="ARBA00022729"/>
    </source>
</evidence>
<dbReference type="SUPFAM" id="SSF49265">
    <property type="entry name" value="Fibronectin type III"/>
    <property type="match status" value="3"/>
</dbReference>
<evidence type="ECO:0000256" key="23">
    <source>
        <dbReference type="ARBA" id="ARBA00032450"/>
    </source>
</evidence>
<dbReference type="SMART" id="SM00060">
    <property type="entry name" value="FN3"/>
    <property type="match status" value="6"/>
</dbReference>
<evidence type="ECO:0000256" key="25">
    <source>
        <dbReference type="PROSITE-ProRule" id="PRU00461"/>
    </source>
</evidence>
<feature type="region of interest" description="Disordered" evidence="26">
    <location>
        <begin position="1588"/>
        <end position="1614"/>
    </location>
</feature>
<dbReference type="GO" id="GO:0005794">
    <property type="term" value="C:Golgi apparatus"/>
    <property type="evidence" value="ECO:0007669"/>
    <property type="project" value="UniProtKB-SubCell"/>
</dbReference>
<evidence type="ECO:0000256" key="18">
    <source>
        <dbReference type="ARBA" id="ARBA00023157"/>
    </source>
</evidence>
<dbReference type="GO" id="GO:0032585">
    <property type="term" value="C:multivesicular body membrane"/>
    <property type="evidence" value="ECO:0007669"/>
    <property type="project" value="UniProtKB-SubCell"/>
</dbReference>
<dbReference type="FunFam" id="3.30.60.270:FF:000002">
    <property type="entry name" value="Sortilin-related receptor isoform A"/>
    <property type="match status" value="1"/>
</dbReference>
<evidence type="ECO:0000256" key="27">
    <source>
        <dbReference type="SAM" id="Phobius"/>
    </source>
</evidence>
<dbReference type="FunFam" id="4.10.400.10:FF:000034">
    <property type="entry name" value="Low-density lipoprotein receptor-related protein 2"/>
    <property type="match status" value="3"/>
</dbReference>
<dbReference type="SUPFAM" id="SSF63825">
    <property type="entry name" value="YWTD domain"/>
    <property type="match status" value="1"/>
</dbReference>
<dbReference type="InterPro" id="IPR057841">
    <property type="entry name" value="FN3_SORL1"/>
</dbReference>
<dbReference type="Pfam" id="PF25814">
    <property type="entry name" value="fn3_SORL1"/>
    <property type="match status" value="1"/>
</dbReference>
<feature type="disulfide bond" evidence="24">
    <location>
        <begin position="582"/>
        <end position="597"/>
    </location>
</feature>
<evidence type="ECO:0000256" key="12">
    <source>
        <dbReference type="ARBA" id="ARBA00022692"/>
    </source>
</evidence>
<feature type="disulfide bond" evidence="24">
    <location>
        <begin position="563"/>
        <end position="575"/>
    </location>
</feature>
<dbReference type="GO" id="GO:0005886">
    <property type="term" value="C:plasma membrane"/>
    <property type="evidence" value="ECO:0007669"/>
    <property type="project" value="TreeGrafter"/>
</dbReference>
<dbReference type="SMART" id="SM00135">
    <property type="entry name" value="LY"/>
    <property type="match status" value="5"/>
</dbReference>
<feature type="disulfide bond" evidence="24">
    <location>
        <begin position="689"/>
        <end position="707"/>
    </location>
</feature>
<evidence type="ECO:0000259" key="28">
    <source>
        <dbReference type="PROSITE" id="PS50853"/>
    </source>
</evidence>
<dbReference type="InterPro" id="IPR000033">
    <property type="entry name" value="LDLR_classB_rpt"/>
</dbReference>
<dbReference type="Pfam" id="PF00058">
    <property type="entry name" value="Ldl_recept_b"/>
    <property type="match status" value="2"/>
</dbReference>
<dbReference type="InterPro" id="IPR011042">
    <property type="entry name" value="6-blade_b-propeller_TolB-like"/>
</dbReference>
<dbReference type="Pfam" id="PF15901">
    <property type="entry name" value="Sortilin_C"/>
    <property type="match status" value="1"/>
</dbReference>
<dbReference type="InterPro" id="IPR023415">
    <property type="entry name" value="LDLR_class-A_CS"/>
</dbReference>
<feature type="disulfide bond" evidence="24">
    <location>
        <begin position="609"/>
        <end position="627"/>
    </location>
</feature>
<dbReference type="CDD" id="cd00112">
    <property type="entry name" value="LDLa"/>
    <property type="match status" value="9"/>
</dbReference>
<comment type="caution">
    <text evidence="24">Lacks conserved residue(s) required for the propagation of feature annotation.</text>
</comment>
<feature type="disulfide bond" evidence="24">
    <location>
        <begin position="662"/>
        <end position="677"/>
    </location>
</feature>
<keyword evidence="19" id="KW-0675">Receptor</keyword>
<evidence type="ECO:0000256" key="5">
    <source>
        <dbReference type="ARBA" id="ARBA00004480"/>
    </source>
</evidence>
<evidence type="ECO:0000256" key="4">
    <source>
        <dbReference type="ARBA" id="ARBA00004393"/>
    </source>
</evidence>
<feature type="disulfide bond" evidence="24">
    <location>
        <begin position="621"/>
        <end position="636"/>
    </location>
</feature>
<dbReference type="GO" id="GO:0031901">
    <property type="term" value="C:early endosome membrane"/>
    <property type="evidence" value="ECO:0007669"/>
    <property type="project" value="UniProtKB-SubCell"/>
</dbReference>
<evidence type="ECO:0000256" key="22">
    <source>
        <dbReference type="ARBA" id="ARBA00029896"/>
    </source>
</evidence>
<evidence type="ECO:0000256" key="21">
    <source>
        <dbReference type="ARBA" id="ARBA00023329"/>
    </source>
</evidence>
<dbReference type="Gene3D" id="4.10.400.10">
    <property type="entry name" value="Low-density Lipoprotein Receptor"/>
    <property type="match status" value="9"/>
</dbReference>
<feature type="disulfide bond" evidence="24">
    <location>
        <begin position="904"/>
        <end position="916"/>
    </location>
</feature>
<keyword evidence="21" id="KW-0968">Cytoplasmic vesicle</keyword>
<dbReference type="SUPFAM" id="SSF57424">
    <property type="entry name" value="LDL receptor-like module"/>
    <property type="match status" value="9"/>
</dbReference>
<evidence type="ECO:0000256" key="11">
    <source>
        <dbReference type="ARBA" id="ARBA00022583"/>
    </source>
</evidence>
<keyword evidence="14" id="KW-0677">Repeat</keyword>
<dbReference type="Proteomes" id="UP001372834">
    <property type="component" value="Unassembled WGS sequence"/>
</dbReference>
<evidence type="ECO:0000256" key="19">
    <source>
        <dbReference type="ARBA" id="ARBA00023170"/>
    </source>
</evidence>
<dbReference type="EMBL" id="JAWJWE010000039">
    <property type="protein sequence ID" value="KAK6621397.1"/>
    <property type="molecule type" value="Genomic_DNA"/>
</dbReference>
<evidence type="ECO:0000256" key="2">
    <source>
        <dbReference type="ARBA" id="ARBA00004158"/>
    </source>
</evidence>
<dbReference type="GO" id="GO:0043235">
    <property type="term" value="C:receptor complex"/>
    <property type="evidence" value="ECO:0007669"/>
    <property type="project" value="TreeGrafter"/>
</dbReference>
<keyword evidence="13" id="KW-0732">Signal</keyword>
<keyword evidence="9" id="KW-0813">Transport</keyword>
<evidence type="ECO:0000256" key="1">
    <source>
        <dbReference type="ARBA" id="ARBA00004115"/>
    </source>
</evidence>
<dbReference type="InterPro" id="IPR051221">
    <property type="entry name" value="LDLR-related"/>
</dbReference>
<dbReference type="GO" id="GO:0006897">
    <property type="term" value="P:endocytosis"/>
    <property type="evidence" value="ECO:0007669"/>
    <property type="project" value="UniProtKB-KW"/>
</dbReference>
<comment type="similarity">
    <text evidence="7">Belongs to the VPS10-related sortilin family. SORL1 subfamily.</text>
</comment>
<feature type="disulfide bond" evidence="24">
    <location>
        <begin position="570"/>
        <end position="588"/>
    </location>
</feature>
<keyword evidence="10" id="KW-0245">EGF-like domain</keyword>
<dbReference type="GO" id="GO:0055038">
    <property type="term" value="C:recycling endosome membrane"/>
    <property type="evidence" value="ECO:0007669"/>
    <property type="project" value="UniProtKB-SubCell"/>
</dbReference>
<dbReference type="FunFam" id="2.120.10.30:FF:000241">
    <property type="entry name" value="Low-density lipoprotein receptor-related protein 6"/>
    <property type="match status" value="1"/>
</dbReference>
<dbReference type="PROSITE" id="PS50068">
    <property type="entry name" value="LDLRA_2"/>
    <property type="match status" value="9"/>
</dbReference>
<keyword evidence="16" id="KW-0333">Golgi apparatus</keyword>
<dbReference type="InterPro" id="IPR000742">
    <property type="entry name" value="EGF"/>
</dbReference>
<evidence type="ECO:0000256" key="17">
    <source>
        <dbReference type="ARBA" id="ARBA00023136"/>
    </source>
</evidence>